<evidence type="ECO:0008006" key="2">
    <source>
        <dbReference type="Google" id="ProtNLM"/>
    </source>
</evidence>
<evidence type="ECO:0000313" key="1">
    <source>
        <dbReference type="EMBL" id="WTS11292.1"/>
    </source>
</evidence>
<dbReference type="AlphaFoldDB" id="A0AAU1U3U4"/>
<protein>
    <recommendedName>
        <fullName evidence="2">Methyltransferase type 12</fullName>
    </recommendedName>
</protein>
<dbReference type="EMBL" id="CP108195">
    <property type="protein sequence ID" value="WTS11292.1"/>
    <property type="molecule type" value="Genomic_DNA"/>
</dbReference>
<name>A0AAU1U3U4_9ACTN</name>
<reference evidence="1" key="1">
    <citation type="submission" date="2022-10" db="EMBL/GenBank/DDBJ databases">
        <title>The complete genomes of actinobacterial strains from the NBC collection.</title>
        <authorList>
            <person name="Joergensen T.S."/>
            <person name="Alvarez Arevalo M."/>
            <person name="Sterndorff E.B."/>
            <person name="Faurdal D."/>
            <person name="Vuksanovic O."/>
            <person name="Mourched A.-S."/>
            <person name="Charusanti P."/>
            <person name="Shaw S."/>
            <person name="Blin K."/>
            <person name="Weber T."/>
        </authorList>
    </citation>
    <scope>NUCLEOTIDE SEQUENCE</scope>
    <source>
        <strain evidence="1">NBC_00119</strain>
    </source>
</reference>
<gene>
    <name evidence="1" type="ORF">OHU69_09520</name>
</gene>
<proteinExistence type="predicted"/>
<sequence>MVAGPVSAPSGKTRFDDIYNEPDPRAYVRRLGPLEYEIPHHGQDVFRRTRTDRSAAGGTDDPVTVLDLCCSYGFNAALLNYDVTLAELYAHYTSPEVDALTPTELIEHDKKFYASRRRADASPVIGLDSADNAVQYALAVGLLDEAYAENLEHQPPSPRLRRAVADTGLITVTGGVGYITRRTFRALLGCQRETIWVSAFVLRTVPYQPVIAELEAHGLITTTDSARTYPQRLFTSAAEQRCAVEQVLRAGDDPTGLEAEGRYYTRLFESRPPPCD</sequence>
<organism evidence="1">
    <name type="scientific">Streptomyces sp. NBC_00119</name>
    <dbReference type="NCBI Taxonomy" id="2975659"/>
    <lineage>
        <taxon>Bacteria</taxon>
        <taxon>Bacillati</taxon>
        <taxon>Actinomycetota</taxon>
        <taxon>Actinomycetes</taxon>
        <taxon>Kitasatosporales</taxon>
        <taxon>Streptomycetaceae</taxon>
        <taxon>Streptomyces</taxon>
    </lineage>
</organism>
<accession>A0AAU1U3U4</accession>